<evidence type="ECO:0000313" key="5">
    <source>
        <dbReference type="EMBL" id="MFL0250406.1"/>
    </source>
</evidence>
<dbReference type="SMART" id="SM00347">
    <property type="entry name" value="HTH_MARR"/>
    <property type="match status" value="1"/>
</dbReference>
<dbReference type="InterPro" id="IPR000835">
    <property type="entry name" value="HTH_MarR-typ"/>
</dbReference>
<dbReference type="SUPFAM" id="SSF46785">
    <property type="entry name" value="Winged helix' DNA-binding domain"/>
    <property type="match status" value="1"/>
</dbReference>
<dbReference type="InterPro" id="IPR036390">
    <property type="entry name" value="WH_DNA-bd_sf"/>
</dbReference>
<comment type="caution">
    <text evidence="5">The sequence shown here is derived from an EMBL/GenBank/DDBJ whole genome shotgun (WGS) entry which is preliminary data.</text>
</comment>
<dbReference type="EMBL" id="JBJIAA010000006">
    <property type="protein sequence ID" value="MFL0250406.1"/>
    <property type="molecule type" value="Genomic_DNA"/>
</dbReference>
<dbReference type="InterPro" id="IPR036388">
    <property type="entry name" value="WH-like_DNA-bd_sf"/>
</dbReference>
<name>A0ABW8TDU3_9CLOT</name>
<dbReference type="PANTHER" id="PTHR42756">
    <property type="entry name" value="TRANSCRIPTIONAL REGULATOR, MARR"/>
    <property type="match status" value="1"/>
</dbReference>
<evidence type="ECO:0000259" key="4">
    <source>
        <dbReference type="PROSITE" id="PS50995"/>
    </source>
</evidence>
<evidence type="ECO:0000313" key="6">
    <source>
        <dbReference type="Proteomes" id="UP001623592"/>
    </source>
</evidence>
<keyword evidence="1" id="KW-0805">Transcription regulation</keyword>
<feature type="domain" description="HTH marR-type" evidence="4">
    <location>
        <begin position="1"/>
        <end position="138"/>
    </location>
</feature>
<organism evidence="5 6">
    <name type="scientific">Clostridium neuense</name>
    <dbReference type="NCBI Taxonomy" id="1728934"/>
    <lineage>
        <taxon>Bacteria</taxon>
        <taxon>Bacillati</taxon>
        <taxon>Bacillota</taxon>
        <taxon>Clostridia</taxon>
        <taxon>Eubacteriales</taxon>
        <taxon>Clostridiaceae</taxon>
        <taxon>Clostridium</taxon>
    </lineage>
</organism>
<accession>A0ABW8TDU3</accession>
<proteinExistence type="predicted"/>
<evidence type="ECO:0000256" key="1">
    <source>
        <dbReference type="ARBA" id="ARBA00023015"/>
    </source>
</evidence>
<evidence type="ECO:0000256" key="2">
    <source>
        <dbReference type="ARBA" id="ARBA00023125"/>
    </source>
</evidence>
<evidence type="ECO:0000256" key="3">
    <source>
        <dbReference type="ARBA" id="ARBA00023163"/>
    </source>
</evidence>
<gene>
    <name evidence="5" type="ORF">ACJDT4_08210</name>
</gene>
<dbReference type="PANTHER" id="PTHR42756:SF1">
    <property type="entry name" value="TRANSCRIPTIONAL REPRESSOR OF EMRAB OPERON"/>
    <property type="match status" value="1"/>
</dbReference>
<sequence>MLHDMDKYPGYWIRKVFRIMNVVYDKELSKYDLTSSQISVLCNLWNKDGITQKEIQEKLNLRAASVTGLVDTLCDKKFITRIQDNEDARVKRLYLTDKGIEVEKISTDIVKELEGIISKGLTEDEKIIFVSWLKKAYSNFYSMGK</sequence>
<keyword evidence="6" id="KW-1185">Reference proteome</keyword>
<dbReference type="RefSeq" id="WP_406787076.1">
    <property type="nucleotide sequence ID" value="NZ_JBJIAA010000006.1"/>
</dbReference>
<protein>
    <submittedName>
        <fullName evidence="5">MarR family winged helix-turn-helix transcriptional regulator</fullName>
    </submittedName>
</protein>
<reference evidence="5 6" key="1">
    <citation type="submission" date="2024-11" db="EMBL/GenBank/DDBJ databases">
        <authorList>
            <person name="Heng Y.C."/>
            <person name="Lim A.C.H."/>
            <person name="Lee J.K.Y."/>
            <person name="Kittelmann S."/>
        </authorList>
    </citation>
    <scope>NUCLEOTIDE SEQUENCE [LARGE SCALE GENOMIC DNA]</scope>
    <source>
        <strain evidence="5 6">WILCCON 0114</strain>
    </source>
</reference>
<keyword evidence="3" id="KW-0804">Transcription</keyword>
<dbReference type="PROSITE" id="PS50995">
    <property type="entry name" value="HTH_MARR_2"/>
    <property type="match status" value="1"/>
</dbReference>
<dbReference type="Gene3D" id="1.10.10.10">
    <property type="entry name" value="Winged helix-like DNA-binding domain superfamily/Winged helix DNA-binding domain"/>
    <property type="match status" value="1"/>
</dbReference>
<dbReference type="Pfam" id="PF01047">
    <property type="entry name" value="MarR"/>
    <property type="match status" value="1"/>
</dbReference>
<dbReference type="Proteomes" id="UP001623592">
    <property type="component" value="Unassembled WGS sequence"/>
</dbReference>
<dbReference type="PRINTS" id="PR00598">
    <property type="entry name" value="HTHMARR"/>
</dbReference>
<keyword evidence="2" id="KW-0238">DNA-binding</keyword>